<evidence type="ECO:0000313" key="1">
    <source>
        <dbReference type="EMBL" id="KII66547.1"/>
    </source>
</evidence>
<accession>A0A0C2MY46</accession>
<reference evidence="1 2" key="1">
    <citation type="journal article" date="2014" name="Genome Biol. Evol.">
        <title>The genome of the myxosporean Thelohanellus kitauei shows adaptations to nutrient acquisition within its fish host.</title>
        <authorList>
            <person name="Yang Y."/>
            <person name="Xiong J."/>
            <person name="Zhou Z."/>
            <person name="Huo F."/>
            <person name="Miao W."/>
            <person name="Ran C."/>
            <person name="Liu Y."/>
            <person name="Zhang J."/>
            <person name="Feng J."/>
            <person name="Wang M."/>
            <person name="Wang M."/>
            <person name="Wang L."/>
            <person name="Yao B."/>
        </authorList>
    </citation>
    <scope>NUCLEOTIDE SEQUENCE [LARGE SCALE GENOMIC DNA]</scope>
    <source>
        <strain evidence="1">Wuqing</strain>
    </source>
</reference>
<evidence type="ECO:0000313" key="2">
    <source>
        <dbReference type="Proteomes" id="UP000031668"/>
    </source>
</evidence>
<dbReference type="Proteomes" id="UP000031668">
    <property type="component" value="Unassembled WGS sequence"/>
</dbReference>
<dbReference type="AlphaFoldDB" id="A0A0C2MY46"/>
<comment type="caution">
    <text evidence="1">The sequence shown here is derived from an EMBL/GenBank/DDBJ whole genome shotgun (WGS) entry which is preliminary data.</text>
</comment>
<proteinExistence type="predicted"/>
<protein>
    <submittedName>
        <fullName evidence="1">Uncharacterized protein</fullName>
    </submittedName>
</protein>
<name>A0A0C2MY46_THEKT</name>
<dbReference type="EMBL" id="JWZT01003512">
    <property type="protein sequence ID" value="KII66547.1"/>
    <property type="molecule type" value="Genomic_DNA"/>
</dbReference>
<organism evidence="1 2">
    <name type="scientific">Thelohanellus kitauei</name>
    <name type="common">Myxosporean</name>
    <dbReference type="NCBI Taxonomy" id="669202"/>
    <lineage>
        <taxon>Eukaryota</taxon>
        <taxon>Metazoa</taxon>
        <taxon>Cnidaria</taxon>
        <taxon>Myxozoa</taxon>
        <taxon>Myxosporea</taxon>
        <taxon>Bivalvulida</taxon>
        <taxon>Platysporina</taxon>
        <taxon>Myxobolidae</taxon>
        <taxon>Thelohanellus</taxon>
    </lineage>
</organism>
<gene>
    <name evidence="1" type="ORF">RF11_16006</name>
</gene>
<keyword evidence="2" id="KW-1185">Reference proteome</keyword>
<sequence>MGAVHMRRVDHQFRQFKYGFTEKYYLYPKKANIICQFCHSIAFLTKEKLDKVDLILGTNGEVSYKFISESQILPRFVVGDFVKQRIFTIFEKLYPEVARKLHPNFKS</sequence>